<feature type="domain" description="BTB" evidence="1">
    <location>
        <begin position="263"/>
        <end position="330"/>
    </location>
</feature>
<evidence type="ECO:0000313" key="3">
    <source>
        <dbReference type="RefSeq" id="XP_003748013.2"/>
    </source>
</evidence>
<dbReference type="RefSeq" id="XP_003748013.2">
    <property type="nucleotide sequence ID" value="XM_003747965.2"/>
</dbReference>
<proteinExistence type="predicted"/>
<organism evidence="2 3">
    <name type="scientific">Galendromus occidentalis</name>
    <name type="common">western predatory mite</name>
    <dbReference type="NCBI Taxonomy" id="34638"/>
    <lineage>
        <taxon>Eukaryota</taxon>
        <taxon>Metazoa</taxon>
        <taxon>Ecdysozoa</taxon>
        <taxon>Arthropoda</taxon>
        <taxon>Chelicerata</taxon>
        <taxon>Arachnida</taxon>
        <taxon>Acari</taxon>
        <taxon>Parasitiformes</taxon>
        <taxon>Mesostigmata</taxon>
        <taxon>Gamasina</taxon>
        <taxon>Phytoseioidea</taxon>
        <taxon>Phytoseiidae</taxon>
        <taxon>Typhlodrominae</taxon>
        <taxon>Galendromus</taxon>
    </lineage>
</organism>
<dbReference type="InterPro" id="IPR000210">
    <property type="entry name" value="BTB/POZ_dom"/>
</dbReference>
<keyword evidence="2" id="KW-1185">Reference proteome</keyword>
<dbReference type="AlphaFoldDB" id="A0AAJ6QWF4"/>
<dbReference type="PROSITE" id="PS50097">
    <property type="entry name" value="BTB"/>
    <property type="match status" value="1"/>
</dbReference>
<dbReference type="Proteomes" id="UP000694867">
    <property type="component" value="Unplaced"/>
</dbReference>
<evidence type="ECO:0000313" key="2">
    <source>
        <dbReference type="Proteomes" id="UP000694867"/>
    </source>
</evidence>
<accession>A0AAJ6QWF4</accession>
<sequence length="745" mass="85968">MDYSACWEWIQSVSLNVSSIKWRQPARFLQHTLVRDAPRCFRREWNQRSRENTDFAIISATTKEGYRRWSHCHKHVLQAMVKNSSSLGHGSNIDLDFDNEMVENLLRILYTRQYVSVDSVTENHHLVLRFSEELQVVPDRLMAIRNYLRSEFHRFAFGKTFLQLSEDELKHYLNPEIIPLHTVLDVNTVLRSVLSWSTQPPHFSSEGVVPFHSNRFPNLALEVAGLLERVHGDLIASSANLAAYEQTSNSSSVEDFEPSPQGCDLSVVCSDDVEVLCNRDTLCRIPYFDSMLRGGFREAFEPDHLRLEMSSNIFNRVLESISTGALSDLSPDGLLELYTMFDYLQSDRLLLVFDNSFRRNIFRWIIDSQVELLSNISPSLMHRVLPYIIRDFVDVFGLRGYAFALRFFLNWIEGDVNRREKTVPILLNALDSLDAAEHAKKVVYESFDGRVHVFDGRTWAPCHWGDFDSSREGSYNFQVKQYKSRYLTHNFLRSNTIAEKESLSGRETVIERYSEGANGYFIEMFGRVFYSVNHQHFVLTEDLQPVPVDLPVVEGLALEPRCFDEASRRIFFDTEKLGYFVEVDENFRIIQKLECSSLGVTADHQLCFLDGLVLAFKLGHESFVLDEDRMSFIPIGSHEEHFGTESPTKADSILPPISGVIYKIFKVQEETFLIVTEDVELTQARLRVSETESDPKVVGFFQWCSTSKRWRDISSTSKIPMTQIHQTVIMNHPGVPLYARRLCNI</sequence>
<name>A0AAJ6QWF4_9ACAR</name>
<reference evidence="3" key="1">
    <citation type="submission" date="2025-08" db="UniProtKB">
        <authorList>
            <consortium name="RefSeq"/>
        </authorList>
    </citation>
    <scope>IDENTIFICATION</scope>
</reference>
<dbReference type="KEGG" id="goe:100901797"/>
<dbReference type="GeneID" id="100901797"/>
<evidence type="ECO:0000259" key="1">
    <source>
        <dbReference type="PROSITE" id="PS50097"/>
    </source>
</evidence>
<dbReference type="SUPFAM" id="SSF54695">
    <property type="entry name" value="POZ domain"/>
    <property type="match status" value="1"/>
</dbReference>
<protein>
    <submittedName>
        <fullName evidence="3">Uncharacterized protein LOC100901797</fullName>
    </submittedName>
</protein>
<dbReference type="Gene3D" id="3.30.710.10">
    <property type="entry name" value="Potassium Channel Kv1.1, Chain A"/>
    <property type="match status" value="1"/>
</dbReference>
<gene>
    <name evidence="3" type="primary">LOC100901797</name>
</gene>
<dbReference type="InterPro" id="IPR011333">
    <property type="entry name" value="SKP1/BTB/POZ_sf"/>
</dbReference>